<evidence type="ECO:0000256" key="5">
    <source>
        <dbReference type="ARBA" id="ARBA00023242"/>
    </source>
</evidence>
<reference evidence="7" key="1">
    <citation type="submission" date="2022-04" db="EMBL/GenBank/DDBJ databases">
        <title>A functionally conserved STORR gene fusion in Papaver species that diverged 16.8 million years ago.</title>
        <authorList>
            <person name="Catania T."/>
        </authorList>
    </citation>
    <scope>NUCLEOTIDE SEQUENCE</scope>
    <source>
        <strain evidence="7">S-188037</strain>
    </source>
</reference>
<dbReference type="InterPro" id="IPR002100">
    <property type="entry name" value="TF_MADSbox"/>
</dbReference>
<dbReference type="PROSITE" id="PS50066">
    <property type="entry name" value="MADS_BOX_2"/>
    <property type="match status" value="1"/>
</dbReference>
<evidence type="ECO:0000256" key="4">
    <source>
        <dbReference type="ARBA" id="ARBA00023163"/>
    </source>
</evidence>
<dbReference type="SMART" id="SM00432">
    <property type="entry name" value="MADS"/>
    <property type="match status" value="1"/>
</dbReference>
<proteinExistence type="predicted"/>
<name>A0AAD4SVY4_9MAGN</name>
<feature type="domain" description="MADS-box" evidence="6">
    <location>
        <begin position="7"/>
        <end position="67"/>
    </location>
</feature>
<evidence type="ECO:0000259" key="6">
    <source>
        <dbReference type="PROSITE" id="PS50066"/>
    </source>
</evidence>
<dbReference type="PANTHER" id="PTHR11945">
    <property type="entry name" value="MADS BOX PROTEIN"/>
    <property type="match status" value="1"/>
</dbReference>
<protein>
    <recommendedName>
        <fullName evidence="6">MADS-box domain-containing protein</fullName>
    </recommendedName>
</protein>
<dbReference type="PANTHER" id="PTHR11945:SF629">
    <property type="entry name" value="OS02G0164450 PROTEIN"/>
    <property type="match status" value="1"/>
</dbReference>
<sequence length="289" mass="32326">MEKPNKGKKRKIDIVRIDNEANRQVTFSKRRKCLFKKASELSVLCGAELAIIVFSPARKAFVFGHPDPTYIINRFLTGHEDLDVAPYYNERLVPVQKQYMEVVKQLDVEKKKDVLMKELQNRSMGGDHGFWWDAPMDGLSLNELELMKSAMEDVQRILIERVNAMMSVEASCLSSMLVPYGGENAISTCNALVNSSDQTSDLGEDTFETTVIEMMSDEASSLSSSMLVPYTGENATSANDAFFNFSDETSATDLDADTFVFSDAFLSTCQTSHPSSPKSYDISKLFSDF</sequence>
<comment type="subcellular location">
    <subcellularLocation>
        <location evidence="1">Nucleus</location>
    </subcellularLocation>
</comment>
<accession>A0AAD4SVY4</accession>
<keyword evidence="5" id="KW-0539">Nucleus</keyword>
<keyword evidence="2" id="KW-0805">Transcription regulation</keyword>
<dbReference type="Proteomes" id="UP001202328">
    <property type="component" value="Unassembled WGS sequence"/>
</dbReference>
<comment type="caution">
    <text evidence="7">The sequence shown here is derived from an EMBL/GenBank/DDBJ whole genome shotgun (WGS) entry which is preliminary data.</text>
</comment>
<dbReference type="InterPro" id="IPR036879">
    <property type="entry name" value="TF_MADSbox_sf"/>
</dbReference>
<dbReference type="EMBL" id="JAJJMB010008071">
    <property type="protein sequence ID" value="KAI3926132.1"/>
    <property type="molecule type" value="Genomic_DNA"/>
</dbReference>
<evidence type="ECO:0000256" key="3">
    <source>
        <dbReference type="ARBA" id="ARBA00023125"/>
    </source>
</evidence>
<dbReference type="FunFam" id="3.40.1810.10:FF:000006">
    <property type="entry name" value="Agamous-like MADS-box protein AGL62"/>
    <property type="match status" value="1"/>
</dbReference>
<dbReference type="SUPFAM" id="SSF55455">
    <property type="entry name" value="SRF-like"/>
    <property type="match status" value="1"/>
</dbReference>
<dbReference type="AlphaFoldDB" id="A0AAD4SVY4"/>
<gene>
    <name evidence="7" type="ORF">MKW98_028268</name>
</gene>
<dbReference type="PRINTS" id="PR00404">
    <property type="entry name" value="MADSDOMAIN"/>
</dbReference>
<dbReference type="GO" id="GO:0005634">
    <property type="term" value="C:nucleus"/>
    <property type="evidence" value="ECO:0007669"/>
    <property type="project" value="UniProtKB-SubCell"/>
</dbReference>
<dbReference type="Pfam" id="PF00319">
    <property type="entry name" value="SRF-TF"/>
    <property type="match status" value="1"/>
</dbReference>
<dbReference type="GO" id="GO:0000981">
    <property type="term" value="F:DNA-binding transcription factor activity, RNA polymerase II-specific"/>
    <property type="evidence" value="ECO:0007669"/>
    <property type="project" value="TreeGrafter"/>
</dbReference>
<dbReference type="Gene3D" id="3.40.1810.10">
    <property type="entry name" value="Transcription factor, MADS-box"/>
    <property type="match status" value="1"/>
</dbReference>
<keyword evidence="4" id="KW-0804">Transcription</keyword>
<keyword evidence="3" id="KW-0238">DNA-binding</keyword>
<dbReference type="InterPro" id="IPR033896">
    <property type="entry name" value="MEF2-like_N"/>
</dbReference>
<evidence type="ECO:0000256" key="2">
    <source>
        <dbReference type="ARBA" id="ARBA00023015"/>
    </source>
</evidence>
<evidence type="ECO:0000313" key="7">
    <source>
        <dbReference type="EMBL" id="KAI3926132.1"/>
    </source>
</evidence>
<keyword evidence="8" id="KW-1185">Reference proteome</keyword>
<dbReference type="CDD" id="cd00265">
    <property type="entry name" value="MADS_MEF2_like"/>
    <property type="match status" value="1"/>
</dbReference>
<dbReference type="GO" id="GO:0000978">
    <property type="term" value="F:RNA polymerase II cis-regulatory region sequence-specific DNA binding"/>
    <property type="evidence" value="ECO:0007669"/>
    <property type="project" value="TreeGrafter"/>
</dbReference>
<organism evidence="7 8">
    <name type="scientific">Papaver atlanticum</name>
    <dbReference type="NCBI Taxonomy" id="357466"/>
    <lineage>
        <taxon>Eukaryota</taxon>
        <taxon>Viridiplantae</taxon>
        <taxon>Streptophyta</taxon>
        <taxon>Embryophyta</taxon>
        <taxon>Tracheophyta</taxon>
        <taxon>Spermatophyta</taxon>
        <taxon>Magnoliopsida</taxon>
        <taxon>Ranunculales</taxon>
        <taxon>Papaveraceae</taxon>
        <taxon>Papaveroideae</taxon>
        <taxon>Papaver</taxon>
    </lineage>
</organism>
<dbReference type="GO" id="GO:0046983">
    <property type="term" value="F:protein dimerization activity"/>
    <property type="evidence" value="ECO:0007669"/>
    <property type="project" value="InterPro"/>
</dbReference>
<dbReference type="GO" id="GO:0045944">
    <property type="term" value="P:positive regulation of transcription by RNA polymerase II"/>
    <property type="evidence" value="ECO:0007669"/>
    <property type="project" value="InterPro"/>
</dbReference>
<evidence type="ECO:0000256" key="1">
    <source>
        <dbReference type="ARBA" id="ARBA00004123"/>
    </source>
</evidence>
<evidence type="ECO:0000313" key="8">
    <source>
        <dbReference type="Proteomes" id="UP001202328"/>
    </source>
</evidence>